<dbReference type="EMBL" id="CP017703">
    <property type="protein sequence ID" value="ASS90554.1"/>
    <property type="molecule type" value="Genomic_DNA"/>
</dbReference>
<protein>
    <submittedName>
        <fullName evidence="1">Uncharacterized protein</fullName>
    </submittedName>
</protein>
<organism evidence="1 2">
    <name type="scientific">Aeribacillus pallidus</name>
    <dbReference type="NCBI Taxonomy" id="33936"/>
    <lineage>
        <taxon>Bacteria</taxon>
        <taxon>Bacillati</taxon>
        <taxon>Bacillota</taxon>
        <taxon>Bacilli</taxon>
        <taxon>Bacillales</taxon>
        <taxon>Bacillaceae</taxon>
        <taxon>Aeribacillus</taxon>
    </lineage>
</organism>
<accession>A0A223E5M6</accession>
<evidence type="ECO:0000313" key="1">
    <source>
        <dbReference type="EMBL" id="ASS90554.1"/>
    </source>
</evidence>
<dbReference type="Proteomes" id="UP000214606">
    <property type="component" value="Chromosome"/>
</dbReference>
<dbReference type="KEGG" id="apak:AP3564_10260"/>
<gene>
    <name evidence="1" type="ORF">AP3564_10260</name>
</gene>
<sequence>MQKGTLSPFYFSSHFSGKVLNEGNIHMYSKTALSKLAVAALCEFPSFYSKLGCFETLISQIPYITLINDLRFYHLYYFPVKSLNKNSSVWRKWQQTVFHLYFFICPRRRFNEQNKTEQTGLFTASAAAYPL</sequence>
<name>A0A223E5M6_9BACI</name>
<evidence type="ECO:0000313" key="2">
    <source>
        <dbReference type="Proteomes" id="UP000214606"/>
    </source>
</evidence>
<dbReference type="AlphaFoldDB" id="A0A223E5M6"/>
<reference evidence="1 2" key="1">
    <citation type="submission" date="2016-10" db="EMBL/GenBank/DDBJ databases">
        <title>The whole genome sequencing and assembly of Aeribacillus pallidus KCTC3564 strain.</title>
        <authorList>
            <person name="Lee Y.-J."/>
            <person name="Park M.-K."/>
            <person name="Yi H."/>
            <person name="Bahn Y.-S."/>
            <person name="Kim J.F."/>
            <person name="Lee D.-W."/>
        </authorList>
    </citation>
    <scope>NUCLEOTIDE SEQUENCE [LARGE SCALE GENOMIC DNA]</scope>
    <source>
        <strain evidence="1 2">KCTC3564</strain>
    </source>
</reference>
<proteinExistence type="predicted"/>